<feature type="domain" description="CENP-V/GFA" evidence="5">
    <location>
        <begin position="8"/>
        <end position="125"/>
    </location>
</feature>
<dbReference type="GO" id="GO:0016846">
    <property type="term" value="F:carbon-sulfur lyase activity"/>
    <property type="evidence" value="ECO:0007669"/>
    <property type="project" value="InterPro"/>
</dbReference>
<dbReference type="AlphaFoldDB" id="A0A419QZQ9"/>
<protein>
    <submittedName>
        <fullName evidence="6">GFA family protein</fullName>
    </submittedName>
</protein>
<comment type="similarity">
    <text evidence="1">Belongs to the Gfa family.</text>
</comment>
<keyword evidence="3" id="KW-0862">Zinc</keyword>
<organism evidence="6 7">
    <name type="scientific">Tsuneonella suprasediminis</name>
    <dbReference type="NCBI Taxonomy" id="2306996"/>
    <lineage>
        <taxon>Bacteria</taxon>
        <taxon>Pseudomonadati</taxon>
        <taxon>Pseudomonadota</taxon>
        <taxon>Alphaproteobacteria</taxon>
        <taxon>Sphingomonadales</taxon>
        <taxon>Erythrobacteraceae</taxon>
        <taxon>Tsuneonella</taxon>
    </lineage>
</organism>
<dbReference type="InterPro" id="IPR011057">
    <property type="entry name" value="Mss4-like_sf"/>
</dbReference>
<dbReference type="PANTHER" id="PTHR33337:SF40">
    <property type="entry name" value="CENP-V_GFA DOMAIN-CONTAINING PROTEIN-RELATED"/>
    <property type="match status" value="1"/>
</dbReference>
<keyword evidence="4" id="KW-0456">Lyase</keyword>
<evidence type="ECO:0000313" key="6">
    <source>
        <dbReference type="EMBL" id="RJX66719.1"/>
    </source>
</evidence>
<proteinExistence type="inferred from homology"/>
<evidence type="ECO:0000256" key="3">
    <source>
        <dbReference type="ARBA" id="ARBA00022833"/>
    </source>
</evidence>
<dbReference type="GO" id="GO:0046872">
    <property type="term" value="F:metal ion binding"/>
    <property type="evidence" value="ECO:0007669"/>
    <property type="project" value="UniProtKB-KW"/>
</dbReference>
<keyword evidence="2" id="KW-0479">Metal-binding</keyword>
<comment type="caution">
    <text evidence="6">The sequence shown here is derived from an EMBL/GenBank/DDBJ whole genome shotgun (WGS) entry which is preliminary data.</text>
</comment>
<dbReference type="OrthoDB" id="7186766at2"/>
<evidence type="ECO:0000256" key="4">
    <source>
        <dbReference type="ARBA" id="ARBA00023239"/>
    </source>
</evidence>
<keyword evidence="7" id="KW-1185">Reference proteome</keyword>
<dbReference type="SUPFAM" id="SSF51316">
    <property type="entry name" value="Mss4-like"/>
    <property type="match status" value="1"/>
</dbReference>
<dbReference type="RefSeq" id="WP_120109779.1">
    <property type="nucleotide sequence ID" value="NZ_DATCMS010000001.1"/>
</dbReference>
<evidence type="ECO:0000259" key="5">
    <source>
        <dbReference type="PROSITE" id="PS51891"/>
    </source>
</evidence>
<dbReference type="PANTHER" id="PTHR33337">
    <property type="entry name" value="GFA DOMAIN-CONTAINING PROTEIN"/>
    <property type="match status" value="1"/>
</dbReference>
<dbReference type="EMBL" id="RAHJ01000019">
    <property type="protein sequence ID" value="RJX66719.1"/>
    <property type="molecule type" value="Genomic_DNA"/>
</dbReference>
<dbReference type="PROSITE" id="PS51891">
    <property type="entry name" value="CENP_V_GFA"/>
    <property type="match status" value="1"/>
</dbReference>
<evidence type="ECO:0000313" key="7">
    <source>
        <dbReference type="Proteomes" id="UP000284322"/>
    </source>
</evidence>
<gene>
    <name evidence="6" type="ORF">D6858_10020</name>
</gene>
<accession>A0A419QZQ9</accession>
<dbReference type="Gene3D" id="3.90.1590.10">
    <property type="entry name" value="glutathione-dependent formaldehyde- activating enzyme (gfa)"/>
    <property type="match status" value="1"/>
</dbReference>
<evidence type="ECO:0000256" key="1">
    <source>
        <dbReference type="ARBA" id="ARBA00005495"/>
    </source>
</evidence>
<dbReference type="Pfam" id="PF04828">
    <property type="entry name" value="GFA"/>
    <property type="match status" value="1"/>
</dbReference>
<dbReference type="Proteomes" id="UP000284322">
    <property type="component" value="Unassembled WGS sequence"/>
</dbReference>
<evidence type="ECO:0000256" key="2">
    <source>
        <dbReference type="ARBA" id="ARBA00022723"/>
    </source>
</evidence>
<dbReference type="InterPro" id="IPR006913">
    <property type="entry name" value="CENP-V/GFA"/>
</dbReference>
<sequence>MADTTHTLRGQCQCGGVQVEVTSIKQTVEACHCSMCRRLNGGGPLFSLAGAKPDDLKVTGADHVSIYHSSEWAERAFCDTCGATLWYHLLPGEGHFSLSAGLFDLPSGYALNEQIFIDEKPTWYDLAQDTPKKTGAEVFAEAKEAGFTFD</sequence>
<name>A0A419QZQ9_9SPHN</name>
<reference evidence="6 7" key="1">
    <citation type="submission" date="2018-09" db="EMBL/GenBank/DDBJ databases">
        <title>Altererythrobacter sp.Ery1 and Ery12, the genome sequencing of novel strains in genus Alterythrobacter.</title>
        <authorList>
            <person name="Cheng H."/>
            <person name="Wu Y.-H."/>
            <person name="Fang C."/>
            <person name="Xu X.-W."/>
        </authorList>
    </citation>
    <scope>NUCLEOTIDE SEQUENCE [LARGE SCALE GENOMIC DNA]</scope>
    <source>
        <strain evidence="6 7">Ery12</strain>
    </source>
</reference>